<keyword evidence="4" id="KW-1185">Reference proteome</keyword>
<dbReference type="PANTHER" id="PTHR12461">
    <property type="entry name" value="HYPOXIA-INDUCIBLE FACTOR 1 ALPHA INHIBITOR-RELATED"/>
    <property type="match status" value="1"/>
</dbReference>
<feature type="compositionally biased region" description="Basic and acidic residues" evidence="1">
    <location>
        <begin position="260"/>
        <end position="274"/>
    </location>
</feature>
<organism evidence="3 4">
    <name type="scientific">Chaetomium strumarium</name>
    <dbReference type="NCBI Taxonomy" id="1170767"/>
    <lineage>
        <taxon>Eukaryota</taxon>
        <taxon>Fungi</taxon>
        <taxon>Dikarya</taxon>
        <taxon>Ascomycota</taxon>
        <taxon>Pezizomycotina</taxon>
        <taxon>Sordariomycetes</taxon>
        <taxon>Sordariomycetidae</taxon>
        <taxon>Sordariales</taxon>
        <taxon>Chaetomiaceae</taxon>
        <taxon>Chaetomium</taxon>
    </lineage>
</organism>
<feature type="region of interest" description="Disordered" evidence="1">
    <location>
        <begin position="128"/>
        <end position="160"/>
    </location>
</feature>
<accession>A0AAJ0M4K6</accession>
<proteinExistence type="predicted"/>
<protein>
    <submittedName>
        <fullName evidence="3">Cupin-like domain-containing protein</fullName>
    </submittedName>
</protein>
<evidence type="ECO:0000256" key="1">
    <source>
        <dbReference type="SAM" id="MobiDB-lite"/>
    </source>
</evidence>
<reference evidence="3" key="2">
    <citation type="submission" date="2023-06" db="EMBL/GenBank/DDBJ databases">
        <authorList>
            <consortium name="Lawrence Berkeley National Laboratory"/>
            <person name="Mondo S.J."/>
            <person name="Hensen N."/>
            <person name="Bonometti L."/>
            <person name="Westerberg I."/>
            <person name="Brannstrom I.O."/>
            <person name="Guillou S."/>
            <person name="Cros-Aarteil S."/>
            <person name="Calhoun S."/>
            <person name="Haridas S."/>
            <person name="Kuo A."/>
            <person name="Pangilinan J."/>
            <person name="Riley R."/>
            <person name="Labutti K."/>
            <person name="Andreopoulos B."/>
            <person name="Lipzen A."/>
            <person name="Chen C."/>
            <person name="Yanf M."/>
            <person name="Daum C."/>
            <person name="Ng V."/>
            <person name="Clum A."/>
            <person name="Steindorff A."/>
            <person name="Ohm R."/>
            <person name="Martin F."/>
            <person name="Silar P."/>
            <person name="Natvig D."/>
            <person name="Lalanne C."/>
            <person name="Gautier V."/>
            <person name="Ament-Velasquez S.L."/>
            <person name="Kruys A."/>
            <person name="Hutchinson M.I."/>
            <person name="Powell A.J."/>
            <person name="Barry K."/>
            <person name="Miller A.N."/>
            <person name="Grigoriev I.V."/>
            <person name="Debuchy R."/>
            <person name="Gladieux P."/>
            <person name="Thoren M.H."/>
            <person name="Johannesson H."/>
        </authorList>
    </citation>
    <scope>NUCLEOTIDE SEQUENCE</scope>
    <source>
        <strain evidence="3">CBS 333.67</strain>
    </source>
</reference>
<dbReference type="SMART" id="SM00558">
    <property type="entry name" value="JmjC"/>
    <property type="match status" value="1"/>
</dbReference>
<evidence type="ECO:0000313" key="3">
    <source>
        <dbReference type="EMBL" id="KAK3308852.1"/>
    </source>
</evidence>
<dbReference type="InterPro" id="IPR014710">
    <property type="entry name" value="RmlC-like_jellyroll"/>
</dbReference>
<dbReference type="InterPro" id="IPR003347">
    <property type="entry name" value="JmjC_dom"/>
</dbReference>
<dbReference type="GeneID" id="87885602"/>
<dbReference type="InterPro" id="IPR041667">
    <property type="entry name" value="Cupin_8"/>
</dbReference>
<dbReference type="RefSeq" id="XP_062724632.1">
    <property type="nucleotide sequence ID" value="XM_062866773.1"/>
</dbReference>
<dbReference type="EMBL" id="JAUDZG010000002">
    <property type="protein sequence ID" value="KAK3308852.1"/>
    <property type="molecule type" value="Genomic_DNA"/>
</dbReference>
<evidence type="ECO:0000259" key="2">
    <source>
        <dbReference type="PROSITE" id="PS51184"/>
    </source>
</evidence>
<evidence type="ECO:0000313" key="4">
    <source>
        <dbReference type="Proteomes" id="UP001273166"/>
    </source>
</evidence>
<dbReference type="PANTHER" id="PTHR12461:SF99">
    <property type="entry name" value="BIFUNCTIONAL PEPTIDASE AND (3S)-LYSYL HYDROXYLASE JMJD7"/>
    <property type="match status" value="1"/>
</dbReference>
<feature type="compositionally biased region" description="Low complexity" evidence="1">
    <location>
        <begin position="130"/>
        <end position="147"/>
    </location>
</feature>
<dbReference type="AlphaFoldDB" id="A0AAJ0M4K6"/>
<sequence>MEDQKSQDPVEELIINYNELNSSVIEELSEEPSPLEFMRFVARNTPFVVRGAAADWRATRTWNVNFLKELLDDEAVNVAVTPAGNADAPTPFTSPDGTTTLVFAKPHEEDQPFGAFLDYLIAQEQHSRRLPASQASSSPSRRTPARAPTRRSAEESQREEIRYAQTQNDNLRHEYRALFAHVPPSIPFARIALAREPEAINLWIGNSHSVTALHKDNYENVYVQIAGQKHFVLLPPVCHACVNETALKPAHYRRSSVGRRSSEGEDERDRREDEQAGGGSLGGAGLELVVEEGEEEVPFAVWDPDTPEENSTPYSALAQPMRVTLNPGDMLYLPCMWYHKVAQSCSPEGVCIAVNYWYDMDFTGPLYPLSTFVRSVSNRRDMAL</sequence>
<dbReference type="Gene3D" id="2.60.120.10">
    <property type="entry name" value="Jelly Rolls"/>
    <property type="match status" value="1"/>
</dbReference>
<gene>
    <name evidence="3" type="ORF">B0T15DRAFT_491404</name>
</gene>
<feature type="domain" description="JmjC" evidence="2">
    <location>
        <begin position="171"/>
        <end position="373"/>
    </location>
</feature>
<comment type="caution">
    <text evidence="3">The sequence shown here is derived from an EMBL/GenBank/DDBJ whole genome shotgun (WGS) entry which is preliminary data.</text>
</comment>
<name>A0AAJ0M4K6_9PEZI</name>
<reference evidence="3" key="1">
    <citation type="journal article" date="2023" name="Mol. Phylogenet. Evol.">
        <title>Genome-scale phylogeny and comparative genomics of the fungal order Sordariales.</title>
        <authorList>
            <person name="Hensen N."/>
            <person name="Bonometti L."/>
            <person name="Westerberg I."/>
            <person name="Brannstrom I.O."/>
            <person name="Guillou S."/>
            <person name="Cros-Aarteil S."/>
            <person name="Calhoun S."/>
            <person name="Haridas S."/>
            <person name="Kuo A."/>
            <person name="Mondo S."/>
            <person name="Pangilinan J."/>
            <person name="Riley R."/>
            <person name="LaButti K."/>
            <person name="Andreopoulos B."/>
            <person name="Lipzen A."/>
            <person name="Chen C."/>
            <person name="Yan M."/>
            <person name="Daum C."/>
            <person name="Ng V."/>
            <person name="Clum A."/>
            <person name="Steindorff A."/>
            <person name="Ohm R.A."/>
            <person name="Martin F."/>
            <person name="Silar P."/>
            <person name="Natvig D.O."/>
            <person name="Lalanne C."/>
            <person name="Gautier V."/>
            <person name="Ament-Velasquez S.L."/>
            <person name="Kruys A."/>
            <person name="Hutchinson M.I."/>
            <person name="Powell A.J."/>
            <person name="Barry K."/>
            <person name="Miller A.N."/>
            <person name="Grigoriev I.V."/>
            <person name="Debuchy R."/>
            <person name="Gladieux P."/>
            <person name="Hiltunen Thoren M."/>
            <person name="Johannesson H."/>
        </authorList>
    </citation>
    <scope>NUCLEOTIDE SEQUENCE</scope>
    <source>
        <strain evidence="3">CBS 333.67</strain>
    </source>
</reference>
<feature type="compositionally biased region" description="Basic and acidic residues" evidence="1">
    <location>
        <begin position="151"/>
        <end position="160"/>
    </location>
</feature>
<dbReference type="SUPFAM" id="SSF51197">
    <property type="entry name" value="Clavaminate synthase-like"/>
    <property type="match status" value="1"/>
</dbReference>
<dbReference type="PROSITE" id="PS51184">
    <property type="entry name" value="JMJC"/>
    <property type="match status" value="1"/>
</dbReference>
<feature type="region of interest" description="Disordered" evidence="1">
    <location>
        <begin position="252"/>
        <end position="283"/>
    </location>
</feature>
<dbReference type="Proteomes" id="UP001273166">
    <property type="component" value="Unassembled WGS sequence"/>
</dbReference>
<dbReference type="Pfam" id="PF13621">
    <property type="entry name" value="Cupin_8"/>
    <property type="match status" value="1"/>
</dbReference>